<keyword evidence="1" id="KW-0812">Transmembrane</keyword>
<dbReference type="EMBL" id="VRMN01000011">
    <property type="protein sequence ID" value="KAA8491785.1"/>
    <property type="molecule type" value="Genomic_DNA"/>
</dbReference>
<keyword evidence="1" id="KW-0472">Membrane</keyword>
<dbReference type="Proteomes" id="UP000324585">
    <property type="component" value="Unassembled WGS sequence"/>
</dbReference>
<evidence type="ECO:0000256" key="1">
    <source>
        <dbReference type="SAM" id="Phobius"/>
    </source>
</evidence>
<dbReference type="AlphaFoldDB" id="A0A5J4YKX9"/>
<keyword evidence="3" id="KW-1185">Reference proteome</keyword>
<gene>
    <name evidence="2" type="ORF">FVE85_8267</name>
</gene>
<evidence type="ECO:0000313" key="3">
    <source>
        <dbReference type="Proteomes" id="UP000324585"/>
    </source>
</evidence>
<sequence>MGNAASGAVREIWDREYGIEPLREQANKKLLLNIALFTASVIAFREFGHLFAI</sequence>
<accession>A0A5J4YKX9</accession>
<feature type="transmembrane region" description="Helical" evidence="1">
    <location>
        <begin position="30"/>
        <end position="52"/>
    </location>
</feature>
<organism evidence="2 3">
    <name type="scientific">Porphyridium purpureum</name>
    <name type="common">Red alga</name>
    <name type="synonym">Porphyridium cruentum</name>
    <dbReference type="NCBI Taxonomy" id="35688"/>
    <lineage>
        <taxon>Eukaryota</taxon>
        <taxon>Rhodophyta</taxon>
        <taxon>Bangiophyceae</taxon>
        <taxon>Porphyridiales</taxon>
        <taxon>Porphyridiaceae</taxon>
        <taxon>Porphyridium</taxon>
    </lineage>
</organism>
<name>A0A5J4YKX9_PORPP</name>
<keyword evidence="1" id="KW-1133">Transmembrane helix</keyword>
<protein>
    <submittedName>
        <fullName evidence="2">Uncharacterized protein</fullName>
    </submittedName>
</protein>
<proteinExistence type="predicted"/>
<comment type="caution">
    <text evidence="2">The sequence shown here is derived from an EMBL/GenBank/DDBJ whole genome shotgun (WGS) entry which is preliminary data.</text>
</comment>
<evidence type="ECO:0000313" key="2">
    <source>
        <dbReference type="EMBL" id="KAA8491785.1"/>
    </source>
</evidence>
<reference evidence="3" key="1">
    <citation type="journal article" date="2019" name="Nat. Commun.">
        <title>Expansion of phycobilisome linker gene families in mesophilic red algae.</title>
        <authorList>
            <person name="Lee J."/>
            <person name="Kim D."/>
            <person name="Bhattacharya D."/>
            <person name="Yoon H.S."/>
        </authorList>
    </citation>
    <scope>NUCLEOTIDE SEQUENCE [LARGE SCALE GENOMIC DNA]</scope>
    <source>
        <strain evidence="3">CCMP 1328</strain>
    </source>
</reference>